<dbReference type="PROSITE" id="PS50011">
    <property type="entry name" value="PROTEIN_KINASE_DOM"/>
    <property type="match status" value="1"/>
</dbReference>
<dbReference type="Gene3D" id="3.30.200.20">
    <property type="entry name" value="Phosphorylase Kinase, domain 1"/>
    <property type="match status" value="1"/>
</dbReference>
<dbReference type="InterPro" id="IPR000719">
    <property type="entry name" value="Prot_kinase_dom"/>
</dbReference>
<organism evidence="11 12">
    <name type="scientific">Prorocentrum cordatum</name>
    <dbReference type="NCBI Taxonomy" id="2364126"/>
    <lineage>
        <taxon>Eukaryota</taxon>
        <taxon>Sar</taxon>
        <taxon>Alveolata</taxon>
        <taxon>Dinophyceae</taxon>
        <taxon>Prorocentrales</taxon>
        <taxon>Prorocentraceae</taxon>
        <taxon>Prorocentrum</taxon>
    </lineage>
</organism>
<dbReference type="Pfam" id="PF00069">
    <property type="entry name" value="Pkinase"/>
    <property type="match status" value="1"/>
</dbReference>
<sequence>MTCWQGAACAEEAHGPLGAAANGLALKPEGIASEASAGACGGSAADACSTRARSPEVAPEPDADEPDWAGAADLQRYEVMHVIGTGVYGTVFVARDRETDGRVAIKSLTIDDAQGDGVPAHVIREVSLLRDFVHPNIVELKDLQVNGPTEYQLIFEYVPDDLHRILKGHRREGTQLLMEEVLRYSQDLLNGIHACHARMIIHRDLKPQNLLIHPVDGLKICDFGLARIFSFPVQSYTKEVITLWYRGPELLLGHPSYGPEVDIWSAGCIIAETATGYPIFPGDSEIGTVFKIMQLLGSPTEATWPGFEASLPFWSSSYPCWPPTNLRAMRDKRPELGDAGMDLVRSLLTMNPAARPTSRKARAHAFVSRPSPA</sequence>
<dbReference type="InterPro" id="IPR017441">
    <property type="entry name" value="Protein_kinase_ATP_BS"/>
</dbReference>
<gene>
    <name evidence="11" type="ORF">PCOR1329_LOCUS44595</name>
</gene>
<protein>
    <recommendedName>
        <fullName evidence="5">Cyclin-dependent kinase 2 homolog</fullName>
    </recommendedName>
    <alternativeName>
        <fullName evidence="6">Cell division control protein 2 homolog</fullName>
    </alternativeName>
    <alternativeName>
        <fullName evidence="7">cdc2-related kinase 2</fullName>
    </alternativeName>
</protein>
<evidence type="ECO:0000256" key="3">
    <source>
        <dbReference type="ARBA" id="ARBA00022840"/>
    </source>
</evidence>
<comment type="subunit">
    <text evidence="4">May form a complex composed of at least the catalytic subunit CRK2 and a cyclin.</text>
</comment>
<name>A0ABN9U2C9_9DINO</name>
<evidence type="ECO:0000313" key="11">
    <source>
        <dbReference type="EMBL" id="CAK0852958.1"/>
    </source>
</evidence>
<keyword evidence="9" id="KW-0418">Kinase</keyword>
<reference evidence="11" key="1">
    <citation type="submission" date="2023-10" db="EMBL/GenBank/DDBJ databases">
        <authorList>
            <person name="Chen Y."/>
            <person name="Shah S."/>
            <person name="Dougan E. K."/>
            <person name="Thang M."/>
            <person name="Chan C."/>
        </authorList>
    </citation>
    <scope>NUCLEOTIDE SEQUENCE [LARGE SCALE GENOMIC DNA]</scope>
</reference>
<dbReference type="EMBL" id="CAUYUJ010015360">
    <property type="protein sequence ID" value="CAK0852958.1"/>
    <property type="molecule type" value="Genomic_DNA"/>
</dbReference>
<dbReference type="InterPro" id="IPR008271">
    <property type="entry name" value="Ser/Thr_kinase_AS"/>
</dbReference>
<keyword evidence="3 8" id="KW-0067">ATP-binding</keyword>
<evidence type="ECO:0000313" key="12">
    <source>
        <dbReference type="Proteomes" id="UP001189429"/>
    </source>
</evidence>
<evidence type="ECO:0000256" key="5">
    <source>
        <dbReference type="ARBA" id="ARBA00039612"/>
    </source>
</evidence>
<evidence type="ECO:0000256" key="2">
    <source>
        <dbReference type="ARBA" id="ARBA00022741"/>
    </source>
</evidence>
<comment type="similarity">
    <text evidence="1">Belongs to the protein kinase superfamily. CMGC Ser/Thr protein kinase family. CDC2/CDKX subfamily.</text>
</comment>
<dbReference type="SMART" id="SM00220">
    <property type="entry name" value="S_TKc"/>
    <property type="match status" value="1"/>
</dbReference>
<feature type="binding site" evidence="8">
    <location>
        <position position="106"/>
    </location>
    <ligand>
        <name>ATP</name>
        <dbReference type="ChEBI" id="CHEBI:30616"/>
    </ligand>
</feature>
<dbReference type="Gene3D" id="1.10.510.10">
    <property type="entry name" value="Transferase(Phosphotransferase) domain 1"/>
    <property type="match status" value="1"/>
</dbReference>
<evidence type="ECO:0000256" key="6">
    <source>
        <dbReference type="ARBA" id="ARBA00041902"/>
    </source>
</evidence>
<dbReference type="PROSITE" id="PS00107">
    <property type="entry name" value="PROTEIN_KINASE_ATP"/>
    <property type="match status" value="1"/>
</dbReference>
<keyword evidence="12" id="KW-1185">Reference proteome</keyword>
<dbReference type="Proteomes" id="UP001189429">
    <property type="component" value="Unassembled WGS sequence"/>
</dbReference>
<dbReference type="InterPro" id="IPR050108">
    <property type="entry name" value="CDK"/>
</dbReference>
<dbReference type="CDD" id="cd07829">
    <property type="entry name" value="STKc_CDK_like"/>
    <property type="match status" value="1"/>
</dbReference>
<evidence type="ECO:0000256" key="9">
    <source>
        <dbReference type="RuleBase" id="RU000304"/>
    </source>
</evidence>
<keyword evidence="2 8" id="KW-0547">Nucleotide-binding</keyword>
<keyword evidence="9" id="KW-0808">Transferase</keyword>
<evidence type="ECO:0000256" key="4">
    <source>
        <dbReference type="ARBA" id="ARBA00038543"/>
    </source>
</evidence>
<dbReference type="PANTHER" id="PTHR24056">
    <property type="entry name" value="CELL DIVISION PROTEIN KINASE"/>
    <property type="match status" value="1"/>
</dbReference>
<dbReference type="SUPFAM" id="SSF56112">
    <property type="entry name" value="Protein kinase-like (PK-like)"/>
    <property type="match status" value="1"/>
</dbReference>
<dbReference type="PROSITE" id="PS00108">
    <property type="entry name" value="PROTEIN_KINASE_ST"/>
    <property type="match status" value="1"/>
</dbReference>
<dbReference type="InterPro" id="IPR011009">
    <property type="entry name" value="Kinase-like_dom_sf"/>
</dbReference>
<feature type="domain" description="Protein kinase" evidence="10">
    <location>
        <begin position="77"/>
        <end position="367"/>
    </location>
</feature>
<accession>A0ABN9U2C9</accession>
<proteinExistence type="inferred from homology"/>
<evidence type="ECO:0000256" key="8">
    <source>
        <dbReference type="PROSITE-ProRule" id="PRU10141"/>
    </source>
</evidence>
<keyword evidence="9" id="KW-0723">Serine/threonine-protein kinase</keyword>
<evidence type="ECO:0000259" key="10">
    <source>
        <dbReference type="PROSITE" id="PS50011"/>
    </source>
</evidence>
<comment type="caution">
    <text evidence="11">The sequence shown here is derived from an EMBL/GenBank/DDBJ whole genome shotgun (WGS) entry which is preliminary data.</text>
</comment>
<evidence type="ECO:0000256" key="7">
    <source>
        <dbReference type="ARBA" id="ARBA00042858"/>
    </source>
</evidence>
<evidence type="ECO:0000256" key="1">
    <source>
        <dbReference type="ARBA" id="ARBA00006485"/>
    </source>
</evidence>